<organism evidence="1 2">
    <name type="scientific">Hypoxylon rubiginosum</name>
    <dbReference type="NCBI Taxonomy" id="110542"/>
    <lineage>
        <taxon>Eukaryota</taxon>
        <taxon>Fungi</taxon>
        <taxon>Dikarya</taxon>
        <taxon>Ascomycota</taxon>
        <taxon>Pezizomycotina</taxon>
        <taxon>Sordariomycetes</taxon>
        <taxon>Xylariomycetidae</taxon>
        <taxon>Xylariales</taxon>
        <taxon>Hypoxylaceae</taxon>
        <taxon>Hypoxylon</taxon>
    </lineage>
</organism>
<dbReference type="Proteomes" id="UP001497700">
    <property type="component" value="Unassembled WGS sequence"/>
</dbReference>
<reference evidence="1 2" key="1">
    <citation type="journal article" date="2022" name="New Phytol.">
        <title>Ecological generalism drives hyperdiversity of secondary metabolite gene clusters in xylarialean endophytes.</title>
        <authorList>
            <person name="Franco M.E.E."/>
            <person name="Wisecaver J.H."/>
            <person name="Arnold A.E."/>
            <person name="Ju Y.M."/>
            <person name="Slot J.C."/>
            <person name="Ahrendt S."/>
            <person name="Moore L.P."/>
            <person name="Eastman K.E."/>
            <person name="Scott K."/>
            <person name="Konkel Z."/>
            <person name="Mondo S.J."/>
            <person name="Kuo A."/>
            <person name="Hayes R.D."/>
            <person name="Haridas S."/>
            <person name="Andreopoulos B."/>
            <person name="Riley R."/>
            <person name="LaButti K."/>
            <person name="Pangilinan J."/>
            <person name="Lipzen A."/>
            <person name="Amirebrahimi M."/>
            <person name="Yan J."/>
            <person name="Adam C."/>
            <person name="Keymanesh K."/>
            <person name="Ng V."/>
            <person name="Louie K."/>
            <person name="Northen T."/>
            <person name="Drula E."/>
            <person name="Henrissat B."/>
            <person name="Hsieh H.M."/>
            <person name="Youens-Clark K."/>
            <person name="Lutzoni F."/>
            <person name="Miadlikowska J."/>
            <person name="Eastwood D.C."/>
            <person name="Hamelin R.C."/>
            <person name="Grigoriev I.V."/>
            <person name="U'Ren J.M."/>
        </authorList>
    </citation>
    <scope>NUCLEOTIDE SEQUENCE [LARGE SCALE GENOMIC DNA]</scope>
    <source>
        <strain evidence="1 2">CBS 119005</strain>
    </source>
</reference>
<comment type="caution">
    <text evidence="1">The sequence shown here is derived from an EMBL/GenBank/DDBJ whole genome shotgun (WGS) entry which is preliminary data.</text>
</comment>
<accession>A0ACB9YZH2</accession>
<sequence length="317" mass="33107">MRVASFLSVVAAAAFATPAAAAPASAQAGTAGCGKTQPLSNVYRGLTSSGRVRTYSVHLPDNYSETTPYPVVIGFHGSSSIGLFFEADTKLSEDRFSANKIMVYPDGVGGAWAGANYSSVSVDEDLQFVTDLLADLRGEFCADDARIYATGMSSGGGFVNTIACSGAVGGEFAAFAPASGSFYTDNDALHASCAPARSPLPVLEVHGGSDGSVHYDGGEGEGGTEPAISTWLGWWAQRNGCDDAGKKVEDSFGGDVHHTTWTCGGTEGALQHWKVDDMGHCWASTEINFSQVAAGELPTHIQASQIIMDFFDQFTKP</sequence>
<dbReference type="EMBL" id="MU393483">
    <property type="protein sequence ID" value="KAI4864627.1"/>
    <property type="molecule type" value="Genomic_DNA"/>
</dbReference>
<gene>
    <name evidence="1" type="ORF">F4820DRAFT_328232</name>
</gene>
<evidence type="ECO:0000313" key="1">
    <source>
        <dbReference type="EMBL" id="KAI4864627.1"/>
    </source>
</evidence>
<protein>
    <submittedName>
        <fullName evidence="1">Carbohydrate esterase family 1 protein</fullName>
    </submittedName>
</protein>
<proteinExistence type="predicted"/>
<evidence type="ECO:0000313" key="2">
    <source>
        <dbReference type="Proteomes" id="UP001497700"/>
    </source>
</evidence>
<name>A0ACB9YZH2_9PEZI</name>
<keyword evidence="2" id="KW-1185">Reference proteome</keyword>